<sequence length="180" mass="20646">MNLEINVQDNFWETEISRIPDKTIDLETWQNWLEIWCDRLEADLPQASGYELTLRLSDDEEIQHLNCQYRQQDKPTDVLSFAALEVNCPQPDELISEIPLYLGDIVISVETAQRQAEKQGHSLTTELAWLAAHGLLHLLGWDHPDEESLTEMLEQQEILLQAVGLTVFGPQDTYITDSSI</sequence>
<evidence type="ECO:0000256" key="7">
    <source>
        <dbReference type="ARBA" id="ARBA00022801"/>
    </source>
</evidence>
<dbReference type="SUPFAM" id="SSF55486">
    <property type="entry name" value="Metalloproteases ('zincins'), catalytic domain"/>
    <property type="match status" value="1"/>
</dbReference>
<dbReference type="GO" id="GO:0006364">
    <property type="term" value="P:rRNA processing"/>
    <property type="evidence" value="ECO:0007669"/>
    <property type="project" value="UniProtKB-UniRule"/>
</dbReference>
<evidence type="ECO:0000256" key="1">
    <source>
        <dbReference type="ARBA" id="ARBA00010875"/>
    </source>
</evidence>
<comment type="subcellular location">
    <subcellularLocation>
        <location evidence="9">Cytoplasm</location>
    </subcellularLocation>
</comment>
<dbReference type="NCBIfam" id="TIGR00043">
    <property type="entry name" value="rRNA maturation RNase YbeY"/>
    <property type="match status" value="1"/>
</dbReference>
<evidence type="ECO:0000256" key="9">
    <source>
        <dbReference type="HAMAP-Rule" id="MF_00009"/>
    </source>
</evidence>
<dbReference type="GO" id="GO:0008270">
    <property type="term" value="F:zinc ion binding"/>
    <property type="evidence" value="ECO:0007669"/>
    <property type="project" value="UniProtKB-UniRule"/>
</dbReference>
<protein>
    <recommendedName>
        <fullName evidence="9">Endoribonuclease YbeY</fullName>
        <ecNumber evidence="9">3.1.-.-</ecNumber>
    </recommendedName>
</protein>
<dbReference type="PROSITE" id="PS01306">
    <property type="entry name" value="UPF0054"/>
    <property type="match status" value="1"/>
</dbReference>
<dbReference type="EMBL" id="CP159837">
    <property type="protein sequence ID" value="XCM40297.1"/>
    <property type="molecule type" value="Genomic_DNA"/>
</dbReference>
<comment type="similarity">
    <text evidence="1 9">Belongs to the endoribonuclease YbeY family.</text>
</comment>
<dbReference type="PANTHER" id="PTHR46986:SF1">
    <property type="entry name" value="ENDORIBONUCLEASE YBEY, CHLOROPLASTIC"/>
    <property type="match status" value="1"/>
</dbReference>
<dbReference type="InterPro" id="IPR023091">
    <property type="entry name" value="MetalPrtase_cat_dom_sf_prd"/>
</dbReference>
<proteinExistence type="inferred from homology"/>
<keyword evidence="9" id="KW-0963">Cytoplasm</keyword>
<comment type="cofactor">
    <cofactor evidence="9">
        <name>Zn(2+)</name>
        <dbReference type="ChEBI" id="CHEBI:29105"/>
    </cofactor>
    <text evidence="9">Binds 1 zinc ion.</text>
</comment>
<evidence type="ECO:0000256" key="3">
    <source>
        <dbReference type="ARBA" id="ARBA00022552"/>
    </source>
</evidence>
<dbReference type="PANTHER" id="PTHR46986">
    <property type="entry name" value="ENDORIBONUCLEASE YBEY, CHLOROPLASTIC"/>
    <property type="match status" value="1"/>
</dbReference>
<feature type="binding site" evidence="9">
    <location>
        <position position="137"/>
    </location>
    <ligand>
        <name>Zn(2+)</name>
        <dbReference type="ChEBI" id="CHEBI:29105"/>
        <note>catalytic</note>
    </ligand>
</feature>
<evidence type="ECO:0000256" key="8">
    <source>
        <dbReference type="ARBA" id="ARBA00022833"/>
    </source>
</evidence>
<keyword evidence="7 9" id="KW-0378">Hydrolase</keyword>
<keyword evidence="8 9" id="KW-0862">Zinc</keyword>
<dbReference type="GO" id="GO:0004521">
    <property type="term" value="F:RNA endonuclease activity"/>
    <property type="evidence" value="ECO:0007669"/>
    <property type="project" value="UniProtKB-UniRule"/>
</dbReference>
<keyword evidence="2 9" id="KW-0690">Ribosome biogenesis</keyword>
<dbReference type="GO" id="GO:0004222">
    <property type="term" value="F:metalloendopeptidase activity"/>
    <property type="evidence" value="ECO:0007669"/>
    <property type="project" value="InterPro"/>
</dbReference>
<feature type="binding site" evidence="9">
    <location>
        <position position="133"/>
    </location>
    <ligand>
        <name>Zn(2+)</name>
        <dbReference type="ChEBI" id="CHEBI:29105"/>
        <note>catalytic</note>
    </ligand>
</feature>
<gene>
    <name evidence="9 10" type="primary">ybeY</name>
    <name evidence="10" type="ORF">ABWT76_000180</name>
</gene>
<keyword evidence="4 9" id="KW-0540">Nuclease</keyword>
<organism evidence="10">
    <name type="scientific">Planktothricoides raciborskii GIHE-MW2</name>
    <dbReference type="NCBI Taxonomy" id="2792601"/>
    <lineage>
        <taxon>Bacteria</taxon>
        <taxon>Bacillati</taxon>
        <taxon>Cyanobacteriota</taxon>
        <taxon>Cyanophyceae</taxon>
        <taxon>Oscillatoriophycideae</taxon>
        <taxon>Oscillatoriales</taxon>
        <taxon>Oscillatoriaceae</taxon>
        <taxon>Planktothricoides</taxon>
    </lineage>
</organism>
<evidence type="ECO:0000256" key="5">
    <source>
        <dbReference type="ARBA" id="ARBA00022723"/>
    </source>
</evidence>
<dbReference type="Pfam" id="PF02130">
    <property type="entry name" value="YbeY"/>
    <property type="match status" value="1"/>
</dbReference>
<evidence type="ECO:0000256" key="4">
    <source>
        <dbReference type="ARBA" id="ARBA00022722"/>
    </source>
</evidence>
<name>A0AAU8JN45_9CYAN</name>
<evidence type="ECO:0000256" key="6">
    <source>
        <dbReference type="ARBA" id="ARBA00022759"/>
    </source>
</evidence>
<dbReference type="GO" id="GO:0005737">
    <property type="term" value="C:cytoplasm"/>
    <property type="evidence" value="ECO:0007669"/>
    <property type="project" value="UniProtKB-SubCell"/>
</dbReference>
<dbReference type="InterPro" id="IPR002036">
    <property type="entry name" value="YbeY"/>
</dbReference>
<evidence type="ECO:0000256" key="2">
    <source>
        <dbReference type="ARBA" id="ARBA00022517"/>
    </source>
</evidence>
<dbReference type="RefSeq" id="WP_054469911.1">
    <property type="nucleotide sequence ID" value="NZ_CP159837.1"/>
</dbReference>
<keyword evidence="5 9" id="KW-0479">Metal-binding</keyword>
<dbReference type="HAMAP" id="MF_00009">
    <property type="entry name" value="Endoribonucl_YbeY"/>
    <property type="match status" value="1"/>
</dbReference>
<evidence type="ECO:0000313" key="10">
    <source>
        <dbReference type="EMBL" id="XCM40297.1"/>
    </source>
</evidence>
<feature type="binding site" evidence="9">
    <location>
        <position position="143"/>
    </location>
    <ligand>
        <name>Zn(2+)</name>
        <dbReference type="ChEBI" id="CHEBI:29105"/>
        <note>catalytic</note>
    </ligand>
</feature>
<dbReference type="InterPro" id="IPR020549">
    <property type="entry name" value="YbeY_CS"/>
</dbReference>
<dbReference type="EC" id="3.1.-.-" evidence="9"/>
<dbReference type="AlphaFoldDB" id="A0AAU8JN45"/>
<keyword evidence="3 9" id="KW-0698">rRNA processing</keyword>
<accession>A0AAU8JN45</accession>
<dbReference type="Gene3D" id="3.40.390.30">
    <property type="entry name" value="Metalloproteases ('zincins'), catalytic domain"/>
    <property type="match status" value="1"/>
</dbReference>
<comment type="function">
    <text evidence="9">Single strand-specific metallo-endoribonuclease involved in late-stage 70S ribosome quality control and in maturation of the 3' terminus of the 16S rRNA.</text>
</comment>
<reference evidence="10" key="1">
    <citation type="submission" date="2024-07" db="EMBL/GenBank/DDBJ databases">
        <authorList>
            <person name="Kim Y.J."/>
            <person name="Jeong J.Y."/>
        </authorList>
    </citation>
    <scope>NUCLEOTIDE SEQUENCE</scope>
    <source>
        <strain evidence="10">GIHE-MW2</strain>
    </source>
</reference>
<keyword evidence="6 9" id="KW-0255">Endonuclease</keyword>